<feature type="region of interest" description="Disordered" evidence="9">
    <location>
        <begin position="32"/>
        <end position="82"/>
    </location>
</feature>
<evidence type="ECO:0000256" key="8">
    <source>
        <dbReference type="PROSITE-ProRule" id="PRU00804"/>
    </source>
</evidence>
<feature type="compositionally biased region" description="Polar residues" evidence="9">
    <location>
        <begin position="146"/>
        <end position="155"/>
    </location>
</feature>
<feature type="region of interest" description="Disordered" evidence="9">
    <location>
        <begin position="226"/>
        <end position="284"/>
    </location>
</feature>
<keyword evidence="4" id="KW-0653">Protein transport</keyword>
<dbReference type="PANTHER" id="PTHR21527:SF6">
    <property type="entry name" value="NUCLEOPORIN NUP35"/>
    <property type="match status" value="1"/>
</dbReference>
<evidence type="ECO:0000256" key="1">
    <source>
        <dbReference type="ARBA" id="ARBA00004567"/>
    </source>
</evidence>
<sequence>MAADVWHWSSKLQKWIQDQEITLTRRGIPILTSSRTRDGSQTLSSSRRRGEVPESPECFGHEDVETRTSSVATTPCKSRRRKDWPSQESELWHLSSLAPDVWPRWSKSKHYNPLNVCRKLKAWKRVASTAAAEKEVSNRERRPRPSTHQMASSLASKSNDLEHIDYSIPTSVNMMYPSSLTTTSASVSSSTTSSRGNCASTSGNRHSVSERQETCNSKMHSACKFQESCNPKTHPGSIRQESCNPRRRSSLAACDRRSKEARGRREDKKKVGTCSRSSKTSGGKFGSLVSKCLNSHQVQKSGAADDQGQLQLLPRSSDVSYVVAKHLQSDLAQHRADSRCLVQDVRCSSPHDVCWCSLPAHVAANNAENWVTVFGFGADRLKLVVEEFGKCGQITNYINGPKGANYIHIEFQNPRDAQNAILKNGMRLNGVLVLVAKKLFDPREHQELENVSRSQSSISRTSFLKLKANVSQQTTNAIQQESNNTQPKANNTSTRSRPTNLVDFVHGNTLK</sequence>
<protein>
    <recommendedName>
        <fullName evidence="10">RRM Nup35-type domain-containing protein</fullName>
    </recommendedName>
</protein>
<reference evidence="11 12" key="1">
    <citation type="submission" date="2024-02" db="EMBL/GenBank/DDBJ databases">
        <authorList>
            <consortium name="ELIXIR-Norway"/>
            <consortium name="Elixir Norway"/>
        </authorList>
    </citation>
    <scope>NUCLEOTIDE SEQUENCE [LARGE SCALE GENOMIC DNA]</scope>
</reference>
<keyword evidence="7 8" id="KW-0539">Nucleus</keyword>
<keyword evidence="2 8" id="KW-0813">Transport</keyword>
<dbReference type="InterPro" id="IPR007846">
    <property type="entry name" value="RRM_NUP35_dom"/>
</dbReference>
<feature type="compositionally biased region" description="Polar residues" evidence="9">
    <location>
        <begin position="474"/>
        <end position="499"/>
    </location>
</feature>
<proteinExistence type="predicted"/>
<feature type="compositionally biased region" description="Polar residues" evidence="9">
    <location>
        <begin position="67"/>
        <end position="76"/>
    </location>
</feature>
<accession>A0ABP0VLY0</accession>
<evidence type="ECO:0000256" key="9">
    <source>
        <dbReference type="SAM" id="MobiDB-lite"/>
    </source>
</evidence>
<evidence type="ECO:0000256" key="4">
    <source>
        <dbReference type="ARBA" id="ARBA00022927"/>
    </source>
</evidence>
<evidence type="ECO:0000256" key="2">
    <source>
        <dbReference type="ARBA" id="ARBA00022448"/>
    </source>
</evidence>
<feature type="region of interest" description="Disordered" evidence="9">
    <location>
        <begin position="474"/>
        <end position="511"/>
    </location>
</feature>
<keyword evidence="5" id="KW-0811">Translocation</keyword>
<dbReference type="Gene3D" id="3.30.70.330">
    <property type="match status" value="1"/>
</dbReference>
<evidence type="ECO:0000256" key="5">
    <source>
        <dbReference type="ARBA" id="ARBA00023010"/>
    </source>
</evidence>
<name>A0ABP0VLY0_9BRYO</name>
<evidence type="ECO:0000256" key="7">
    <source>
        <dbReference type="ARBA" id="ARBA00023242"/>
    </source>
</evidence>
<feature type="compositionally biased region" description="Low complexity" evidence="9">
    <location>
        <begin position="182"/>
        <end position="194"/>
    </location>
</feature>
<dbReference type="SUPFAM" id="SSF54928">
    <property type="entry name" value="RNA-binding domain, RBD"/>
    <property type="match status" value="1"/>
</dbReference>
<evidence type="ECO:0000313" key="11">
    <source>
        <dbReference type="EMBL" id="CAK9255439.1"/>
    </source>
</evidence>
<dbReference type="InterPro" id="IPR012677">
    <property type="entry name" value="Nucleotide-bd_a/b_plait_sf"/>
</dbReference>
<keyword evidence="12" id="KW-1185">Reference proteome</keyword>
<dbReference type="PANTHER" id="PTHR21527">
    <property type="entry name" value="NUCLEOPORIN NUP35"/>
    <property type="match status" value="1"/>
</dbReference>
<feature type="domain" description="RRM Nup35-type" evidence="10">
    <location>
        <begin position="365"/>
        <end position="447"/>
    </location>
</feature>
<feature type="compositionally biased region" description="Basic and acidic residues" evidence="9">
    <location>
        <begin position="254"/>
        <end position="270"/>
    </location>
</feature>
<evidence type="ECO:0000313" key="12">
    <source>
        <dbReference type="Proteomes" id="UP001497444"/>
    </source>
</evidence>
<gene>
    <name evidence="11" type="ORF">CSSPJE1EN1_LOCUS917</name>
</gene>
<dbReference type="Proteomes" id="UP001497444">
    <property type="component" value="Chromosome 1"/>
</dbReference>
<feature type="region of interest" description="Disordered" evidence="9">
    <location>
        <begin position="182"/>
        <end position="213"/>
    </location>
</feature>
<feature type="region of interest" description="Disordered" evidence="9">
    <location>
        <begin position="129"/>
        <end position="155"/>
    </location>
</feature>
<dbReference type="CDD" id="cd12441">
    <property type="entry name" value="RRM_Nup53_like"/>
    <property type="match status" value="1"/>
</dbReference>
<dbReference type="EMBL" id="OZ020096">
    <property type="protein sequence ID" value="CAK9255439.1"/>
    <property type="molecule type" value="Genomic_DNA"/>
</dbReference>
<keyword evidence="6 8" id="KW-0906">Nuclear pore complex</keyword>
<dbReference type="PROSITE" id="PS51472">
    <property type="entry name" value="RRM_NUP35"/>
    <property type="match status" value="1"/>
</dbReference>
<organism evidence="11 12">
    <name type="scientific">Sphagnum jensenii</name>
    <dbReference type="NCBI Taxonomy" id="128206"/>
    <lineage>
        <taxon>Eukaryota</taxon>
        <taxon>Viridiplantae</taxon>
        <taxon>Streptophyta</taxon>
        <taxon>Embryophyta</taxon>
        <taxon>Bryophyta</taxon>
        <taxon>Sphagnophytina</taxon>
        <taxon>Sphagnopsida</taxon>
        <taxon>Sphagnales</taxon>
        <taxon>Sphagnaceae</taxon>
        <taxon>Sphagnum</taxon>
    </lineage>
</organism>
<feature type="compositionally biased region" description="Polar residues" evidence="9">
    <location>
        <begin position="195"/>
        <end position="206"/>
    </location>
</feature>
<keyword evidence="3 8" id="KW-0509">mRNA transport</keyword>
<evidence type="ECO:0000256" key="6">
    <source>
        <dbReference type="ARBA" id="ARBA00023132"/>
    </source>
</evidence>
<dbReference type="InterPro" id="IPR035979">
    <property type="entry name" value="RBD_domain_sf"/>
</dbReference>
<comment type="subcellular location">
    <subcellularLocation>
        <location evidence="1">Nucleus</location>
        <location evidence="1">Nuclear pore complex</location>
    </subcellularLocation>
</comment>
<evidence type="ECO:0000256" key="3">
    <source>
        <dbReference type="ARBA" id="ARBA00022816"/>
    </source>
</evidence>
<evidence type="ECO:0000259" key="10">
    <source>
        <dbReference type="PROSITE" id="PS51472"/>
    </source>
</evidence>
<feature type="compositionally biased region" description="Polar residues" evidence="9">
    <location>
        <begin position="32"/>
        <end position="45"/>
    </location>
</feature>
<dbReference type="Pfam" id="PF05172">
    <property type="entry name" value="RRM_Nup35"/>
    <property type="match status" value="1"/>
</dbReference>